<evidence type="ECO:0000256" key="2">
    <source>
        <dbReference type="ARBA" id="ARBA00022692"/>
    </source>
</evidence>
<feature type="transmembrane region" description="Helical" evidence="5">
    <location>
        <begin position="278"/>
        <end position="300"/>
    </location>
</feature>
<comment type="subcellular location">
    <subcellularLocation>
        <location evidence="1">Membrane</location>
    </subcellularLocation>
</comment>
<feature type="transmembrane region" description="Helical" evidence="5">
    <location>
        <begin position="173"/>
        <end position="193"/>
    </location>
</feature>
<evidence type="ECO:0000313" key="8">
    <source>
        <dbReference type="Proteomes" id="UP001202479"/>
    </source>
</evidence>
<evidence type="ECO:0000313" key="7">
    <source>
        <dbReference type="EMBL" id="KAI3406375.1"/>
    </source>
</evidence>
<name>A0AAI9T1L3_9ASCO</name>
<feature type="transmembrane region" description="Helical" evidence="5">
    <location>
        <begin position="128"/>
        <end position="153"/>
    </location>
</feature>
<dbReference type="AlphaFoldDB" id="A0AAI9T1L3"/>
<dbReference type="GO" id="GO:0008610">
    <property type="term" value="P:lipid biosynthetic process"/>
    <property type="evidence" value="ECO:0007669"/>
    <property type="project" value="InterPro"/>
</dbReference>
<evidence type="ECO:0000259" key="6">
    <source>
        <dbReference type="Pfam" id="PF04116"/>
    </source>
</evidence>
<dbReference type="EMBL" id="JAHUZD010000024">
    <property type="protein sequence ID" value="KAI3406375.1"/>
    <property type="molecule type" value="Genomic_DNA"/>
</dbReference>
<dbReference type="Pfam" id="PF04116">
    <property type="entry name" value="FA_hydroxylase"/>
    <property type="match status" value="1"/>
</dbReference>
<proteinExistence type="predicted"/>
<keyword evidence="4 5" id="KW-0472">Membrane</keyword>
<feature type="domain" description="Fatty acid hydroxylase" evidence="6">
    <location>
        <begin position="222"/>
        <end position="344"/>
    </location>
</feature>
<dbReference type="GO" id="GO:0005506">
    <property type="term" value="F:iron ion binding"/>
    <property type="evidence" value="ECO:0007669"/>
    <property type="project" value="InterPro"/>
</dbReference>
<evidence type="ECO:0000256" key="5">
    <source>
        <dbReference type="SAM" id="Phobius"/>
    </source>
</evidence>
<dbReference type="InterPro" id="IPR006694">
    <property type="entry name" value="Fatty_acid_hydroxylase"/>
</dbReference>
<organism evidence="7 8">
    <name type="scientific">Candida oxycetoniae</name>
    <dbReference type="NCBI Taxonomy" id="497107"/>
    <lineage>
        <taxon>Eukaryota</taxon>
        <taxon>Fungi</taxon>
        <taxon>Dikarya</taxon>
        <taxon>Ascomycota</taxon>
        <taxon>Saccharomycotina</taxon>
        <taxon>Pichiomycetes</taxon>
        <taxon>Debaryomycetaceae</taxon>
        <taxon>Candida/Lodderomyces clade</taxon>
        <taxon>Candida</taxon>
    </lineage>
</organism>
<dbReference type="GeneID" id="73378473"/>
<gene>
    <name evidence="7" type="ORF">KGF56_000856</name>
</gene>
<keyword evidence="3 5" id="KW-1133">Transmembrane helix</keyword>
<evidence type="ECO:0000256" key="4">
    <source>
        <dbReference type="ARBA" id="ARBA00023136"/>
    </source>
</evidence>
<protein>
    <submittedName>
        <fullName evidence="7">ERG3</fullName>
    </submittedName>
</protein>
<evidence type="ECO:0000256" key="3">
    <source>
        <dbReference type="ARBA" id="ARBA00022989"/>
    </source>
</evidence>
<sequence length="394" mass="46143">MDIVLEYCDYYLLDKVYAYALPKGGYVDTLIHQSPLFNTIAQFDLGKAIKTVPIIDHITSTNNTLVSNAINFNATSINSANLPSYLLNKVINYQNKADIYGLKPNLLPAGDFFSSSFLPRSSLFRESLSLLVITTLFGWLLYFSVAYLSYVYVFDHKIFNHPRYLKNQMSMEIYRATTAIPVMVALTNPFFLLELNGYSRLYMDVNDCNGGWKAVLFQIPKFILFTDCLIYLIHRWLHWPGVYKRLHKPHHKWIVCTPFASHAFHPVDGWAQSLPYHIYPFLFPLHKVLYLGLFTFVNFWTVMIHDGNYMSNDPVVNGTACHTVHHLYFNYNYGQFTTLWDRIGRSYRRPDDSFFVKENKAEDTKRMWRKQVDQMEEIRNELEGKVDDRVYIDQ</sequence>
<accession>A0AAI9T1L3</accession>
<dbReference type="RefSeq" id="XP_049182120.1">
    <property type="nucleotide sequence ID" value="XM_049326808.1"/>
</dbReference>
<dbReference type="Proteomes" id="UP001202479">
    <property type="component" value="Unassembled WGS sequence"/>
</dbReference>
<reference evidence="7" key="1">
    <citation type="journal article" date="2022" name="DNA Res.">
        <title>Genome analysis of five recently described species of the CUG-Ser clade uncovers Candida theae as a new hybrid lineage with pathogenic potential in the Candida parapsilosis species complex.</title>
        <authorList>
            <person name="Mixao V."/>
            <person name="Del Olmo V."/>
            <person name="Hegedusova E."/>
            <person name="Saus E."/>
            <person name="Pryszcz L."/>
            <person name="Cillingova A."/>
            <person name="Nosek J."/>
            <person name="Gabaldon T."/>
        </authorList>
    </citation>
    <scope>NUCLEOTIDE SEQUENCE</scope>
    <source>
        <strain evidence="7">CBS 10844</strain>
    </source>
</reference>
<dbReference type="InterPro" id="IPR050307">
    <property type="entry name" value="Sterol_Desaturase_Related"/>
</dbReference>
<comment type="caution">
    <text evidence="7">The sequence shown here is derived from an EMBL/GenBank/DDBJ whole genome shotgun (WGS) entry which is preliminary data.</text>
</comment>
<keyword evidence="8" id="KW-1185">Reference proteome</keyword>
<dbReference type="PANTHER" id="PTHR11863">
    <property type="entry name" value="STEROL DESATURASE"/>
    <property type="match status" value="1"/>
</dbReference>
<evidence type="ECO:0000256" key="1">
    <source>
        <dbReference type="ARBA" id="ARBA00004370"/>
    </source>
</evidence>
<dbReference type="GO" id="GO:0016491">
    <property type="term" value="F:oxidoreductase activity"/>
    <property type="evidence" value="ECO:0007669"/>
    <property type="project" value="InterPro"/>
</dbReference>
<keyword evidence="2 5" id="KW-0812">Transmembrane</keyword>
<dbReference type="GO" id="GO:0016020">
    <property type="term" value="C:membrane"/>
    <property type="evidence" value="ECO:0007669"/>
    <property type="project" value="UniProtKB-SubCell"/>
</dbReference>